<evidence type="ECO:0000256" key="1">
    <source>
        <dbReference type="ARBA" id="ARBA00022714"/>
    </source>
</evidence>
<dbReference type="Proteomes" id="UP000076335">
    <property type="component" value="Unassembled WGS sequence"/>
</dbReference>
<dbReference type="PANTHER" id="PTHR30204:SF0">
    <property type="entry name" value="REDOX-SENSITIVE TRANSCRIPTIONAL ACTIVATOR SOXR"/>
    <property type="match status" value="1"/>
</dbReference>
<comment type="caution">
    <text evidence="9">The sequence shown here is derived from an EMBL/GenBank/DDBJ whole genome shotgun (WGS) entry which is preliminary data.</text>
</comment>
<keyword evidence="5" id="KW-0805">Transcription regulation</keyword>
<dbReference type="InterPro" id="IPR000551">
    <property type="entry name" value="MerR-type_HTH_dom"/>
</dbReference>
<keyword evidence="4" id="KW-0411">Iron-sulfur</keyword>
<dbReference type="InterPro" id="IPR010211">
    <property type="entry name" value="Redox-sen_tscrpt-act_SoxR"/>
</dbReference>
<evidence type="ECO:0000259" key="8">
    <source>
        <dbReference type="PROSITE" id="PS50937"/>
    </source>
</evidence>
<dbReference type="Gene3D" id="1.10.1660.10">
    <property type="match status" value="1"/>
</dbReference>
<dbReference type="SMART" id="SM00422">
    <property type="entry name" value="HTH_MERR"/>
    <property type="match status" value="1"/>
</dbReference>
<evidence type="ECO:0000313" key="10">
    <source>
        <dbReference type="Proteomes" id="UP000076335"/>
    </source>
</evidence>
<sequence>MEKSGVLHRYLSVGEVAKRSGLAVSAIHFYERKGLISSIRTDGNQRRFPRGVLRRVAIIKVAQRTGIPLAEIGNALSGLPNNRAPTTQDWEKLSSRWRDDLDSRIEQLTLLRDQLGKCIGCGCLSINDCPLRNPSDELATDGPGARLLELDDIQDHEPSDGTS</sequence>
<evidence type="ECO:0000256" key="4">
    <source>
        <dbReference type="ARBA" id="ARBA00023014"/>
    </source>
</evidence>
<protein>
    <submittedName>
        <fullName evidence="9">MerR family transcriptional regulator</fullName>
    </submittedName>
</protein>
<keyword evidence="2" id="KW-0479">Metal-binding</keyword>
<keyword evidence="6" id="KW-0238">DNA-binding</keyword>
<proteinExistence type="predicted"/>
<evidence type="ECO:0000256" key="7">
    <source>
        <dbReference type="ARBA" id="ARBA00023163"/>
    </source>
</evidence>
<dbReference type="PRINTS" id="PR00040">
    <property type="entry name" value="HTHMERR"/>
</dbReference>
<dbReference type="InterPro" id="IPR009061">
    <property type="entry name" value="DNA-bd_dom_put_sf"/>
</dbReference>
<dbReference type="OrthoDB" id="9802944at2"/>
<dbReference type="GO" id="GO:0046872">
    <property type="term" value="F:metal ion binding"/>
    <property type="evidence" value="ECO:0007669"/>
    <property type="project" value="UniProtKB-KW"/>
</dbReference>
<dbReference type="NCBIfam" id="TIGR01950">
    <property type="entry name" value="SoxR"/>
    <property type="match status" value="1"/>
</dbReference>
<dbReference type="SUPFAM" id="SSF46955">
    <property type="entry name" value="Putative DNA-binding domain"/>
    <property type="match status" value="1"/>
</dbReference>
<name>A0A154L8V0_9PROT</name>
<dbReference type="PROSITE" id="PS00552">
    <property type="entry name" value="HTH_MERR_1"/>
    <property type="match status" value="1"/>
</dbReference>
<evidence type="ECO:0000256" key="3">
    <source>
        <dbReference type="ARBA" id="ARBA00023004"/>
    </source>
</evidence>
<dbReference type="RefSeq" id="WP_062949423.1">
    <property type="nucleotide sequence ID" value="NZ_CP136684.1"/>
</dbReference>
<evidence type="ECO:0000313" key="9">
    <source>
        <dbReference type="EMBL" id="KZB67224.1"/>
    </source>
</evidence>
<evidence type="ECO:0000256" key="6">
    <source>
        <dbReference type="ARBA" id="ARBA00023125"/>
    </source>
</evidence>
<dbReference type="GO" id="GO:0003700">
    <property type="term" value="F:DNA-binding transcription factor activity"/>
    <property type="evidence" value="ECO:0007669"/>
    <property type="project" value="InterPro"/>
</dbReference>
<dbReference type="Pfam" id="PF09278">
    <property type="entry name" value="MerR-DNA-bind"/>
    <property type="match status" value="1"/>
</dbReference>
<dbReference type="EMBL" id="LPVY01000004">
    <property type="protein sequence ID" value="KZB67224.1"/>
    <property type="molecule type" value="Genomic_DNA"/>
</dbReference>
<dbReference type="Pfam" id="PF00376">
    <property type="entry name" value="MerR"/>
    <property type="match status" value="1"/>
</dbReference>
<dbReference type="GO" id="GO:0003677">
    <property type="term" value="F:DNA binding"/>
    <property type="evidence" value="ECO:0007669"/>
    <property type="project" value="UniProtKB-KW"/>
</dbReference>
<dbReference type="CDD" id="cd01110">
    <property type="entry name" value="HTH_SoxR"/>
    <property type="match status" value="1"/>
</dbReference>
<dbReference type="GO" id="GO:0051537">
    <property type="term" value="F:2 iron, 2 sulfur cluster binding"/>
    <property type="evidence" value="ECO:0007669"/>
    <property type="project" value="UniProtKB-KW"/>
</dbReference>
<organism evidence="9 10">
    <name type="scientific">Thalassospira lucentensis</name>
    <dbReference type="NCBI Taxonomy" id="168935"/>
    <lineage>
        <taxon>Bacteria</taxon>
        <taxon>Pseudomonadati</taxon>
        <taxon>Pseudomonadota</taxon>
        <taxon>Alphaproteobacteria</taxon>
        <taxon>Rhodospirillales</taxon>
        <taxon>Thalassospiraceae</taxon>
        <taxon>Thalassospira</taxon>
    </lineage>
</organism>
<dbReference type="GO" id="GO:0006979">
    <property type="term" value="P:response to oxidative stress"/>
    <property type="evidence" value="ECO:0007669"/>
    <property type="project" value="InterPro"/>
</dbReference>
<evidence type="ECO:0000256" key="5">
    <source>
        <dbReference type="ARBA" id="ARBA00023015"/>
    </source>
</evidence>
<keyword evidence="7" id="KW-0804">Transcription</keyword>
<gene>
    <name evidence="9" type="ORF">AUP42_12820</name>
</gene>
<dbReference type="AlphaFoldDB" id="A0A154L8V0"/>
<keyword evidence="1" id="KW-0001">2Fe-2S</keyword>
<dbReference type="PROSITE" id="PS50937">
    <property type="entry name" value="HTH_MERR_2"/>
    <property type="match status" value="1"/>
</dbReference>
<dbReference type="InterPro" id="IPR015358">
    <property type="entry name" value="Tscrpt_reg_MerR_DNA-bd"/>
</dbReference>
<accession>A0A154L8V0</accession>
<dbReference type="PANTHER" id="PTHR30204">
    <property type="entry name" value="REDOX-CYCLING DRUG-SENSING TRANSCRIPTIONAL ACTIVATOR SOXR"/>
    <property type="match status" value="1"/>
</dbReference>
<dbReference type="InterPro" id="IPR047057">
    <property type="entry name" value="MerR_fam"/>
</dbReference>
<reference evidence="9 10" key="1">
    <citation type="submission" date="2015-12" db="EMBL/GenBank/DDBJ databases">
        <title>Genome sequence of Thalassospira lucentensis MCCC 1A02072.</title>
        <authorList>
            <person name="Lu L."/>
            <person name="Lai Q."/>
            <person name="Shao Z."/>
            <person name="Qian P."/>
        </authorList>
    </citation>
    <scope>NUCLEOTIDE SEQUENCE [LARGE SCALE GENOMIC DNA]</scope>
    <source>
        <strain evidence="9 10">MCCC 1A02072</strain>
    </source>
</reference>
<evidence type="ECO:0000256" key="2">
    <source>
        <dbReference type="ARBA" id="ARBA00022723"/>
    </source>
</evidence>
<keyword evidence="3" id="KW-0408">Iron</keyword>
<feature type="domain" description="HTH merR-type" evidence="8">
    <location>
        <begin position="10"/>
        <end position="78"/>
    </location>
</feature>